<organism evidence="3 4">
    <name type="scientific">Thlaspi arvense</name>
    <name type="common">Field penny-cress</name>
    <dbReference type="NCBI Taxonomy" id="13288"/>
    <lineage>
        <taxon>Eukaryota</taxon>
        <taxon>Viridiplantae</taxon>
        <taxon>Streptophyta</taxon>
        <taxon>Embryophyta</taxon>
        <taxon>Tracheophyta</taxon>
        <taxon>Spermatophyta</taxon>
        <taxon>Magnoliopsida</taxon>
        <taxon>eudicotyledons</taxon>
        <taxon>Gunneridae</taxon>
        <taxon>Pentapetalae</taxon>
        <taxon>rosids</taxon>
        <taxon>malvids</taxon>
        <taxon>Brassicales</taxon>
        <taxon>Brassicaceae</taxon>
        <taxon>Thlaspideae</taxon>
        <taxon>Thlaspi</taxon>
    </lineage>
</organism>
<accession>A0AAU9RK91</accession>
<gene>
    <name evidence="3" type="ORF">TAV2_LOCUS7473</name>
</gene>
<evidence type="ECO:0000259" key="2">
    <source>
        <dbReference type="Pfam" id="PF05617"/>
    </source>
</evidence>
<dbReference type="AlphaFoldDB" id="A0AAU9RK91"/>
<evidence type="ECO:0000313" key="4">
    <source>
        <dbReference type="Proteomes" id="UP000836841"/>
    </source>
</evidence>
<evidence type="ECO:0000313" key="3">
    <source>
        <dbReference type="EMBL" id="CAH2044824.1"/>
    </source>
</evidence>
<dbReference type="PANTHER" id="PTHR31181:SF62">
    <property type="entry name" value="PROLAMIN-LIKE PROTEIN (DUF1278)"/>
    <property type="match status" value="1"/>
</dbReference>
<dbReference type="GO" id="GO:2000008">
    <property type="term" value="P:regulation of protein localization to cell surface"/>
    <property type="evidence" value="ECO:0007669"/>
    <property type="project" value="TreeGrafter"/>
</dbReference>
<protein>
    <recommendedName>
        <fullName evidence="2">Prolamin-like domain-containing protein</fullName>
    </recommendedName>
</protein>
<dbReference type="GO" id="GO:0005576">
    <property type="term" value="C:extracellular region"/>
    <property type="evidence" value="ECO:0007669"/>
    <property type="project" value="TreeGrafter"/>
</dbReference>
<name>A0AAU9RK91_THLAR</name>
<evidence type="ECO:0000256" key="1">
    <source>
        <dbReference type="ARBA" id="ARBA00022729"/>
    </source>
</evidence>
<dbReference type="EMBL" id="OU466858">
    <property type="protein sequence ID" value="CAH2044824.1"/>
    <property type="molecule type" value="Genomic_DNA"/>
</dbReference>
<sequence>MKIVYMAVLGTAQTLPTQPIPGQDQSDCLSSLEVIPDCIPEIFRSIINGEIGNVGPSCCRAFLGLDADCVTQTFVFAPFFPPTLANHCSRR</sequence>
<dbReference type="InterPro" id="IPR008502">
    <property type="entry name" value="Prolamin-like"/>
</dbReference>
<dbReference type="GO" id="GO:0009567">
    <property type="term" value="P:double fertilization forming a zygote and endosperm"/>
    <property type="evidence" value="ECO:0007669"/>
    <property type="project" value="TreeGrafter"/>
</dbReference>
<feature type="domain" description="Prolamin-like" evidence="2">
    <location>
        <begin position="27"/>
        <end position="89"/>
    </location>
</feature>
<dbReference type="GO" id="GO:0080155">
    <property type="term" value="P:regulation of double fertilization forming a zygote and endosperm"/>
    <property type="evidence" value="ECO:0007669"/>
    <property type="project" value="TreeGrafter"/>
</dbReference>
<dbReference type="GO" id="GO:0031982">
    <property type="term" value="C:vesicle"/>
    <property type="evidence" value="ECO:0007669"/>
    <property type="project" value="TreeGrafter"/>
</dbReference>
<keyword evidence="4" id="KW-1185">Reference proteome</keyword>
<dbReference type="Proteomes" id="UP000836841">
    <property type="component" value="Chromosome 2"/>
</dbReference>
<dbReference type="PANTHER" id="PTHR31181">
    <property type="entry name" value="EGG CELL-SECRETED PROTEIN 1.4"/>
    <property type="match status" value="1"/>
</dbReference>
<dbReference type="Pfam" id="PF05617">
    <property type="entry name" value="Prolamin_like"/>
    <property type="match status" value="1"/>
</dbReference>
<reference evidence="3 4" key="1">
    <citation type="submission" date="2022-03" db="EMBL/GenBank/DDBJ databases">
        <authorList>
            <person name="Nunn A."/>
            <person name="Chopra R."/>
            <person name="Nunn A."/>
            <person name="Contreras Garrido A."/>
        </authorList>
    </citation>
    <scope>NUCLEOTIDE SEQUENCE [LARGE SCALE GENOMIC DNA]</scope>
</reference>
<proteinExistence type="predicted"/>
<keyword evidence="1" id="KW-0732">Signal</keyword>